<dbReference type="GO" id="GO:0005576">
    <property type="term" value="C:extracellular region"/>
    <property type="evidence" value="ECO:0007669"/>
    <property type="project" value="UniProtKB-SubCell"/>
</dbReference>
<evidence type="ECO:0000256" key="3">
    <source>
        <dbReference type="ARBA" id="ARBA00022525"/>
    </source>
</evidence>
<keyword evidence="4" id="KW-0732">Signal</keyword>
<accession>A0A6J1B604</accession>
<dbReference type="InterPro" id="IPR008265">
    <property type="entry name" value="Lipase_GDSL_AS"/>
</dbReference>
<sequence>MAGTCSAQNGSAFLVFGDSLVEAGNKFYIKTIAKPGFPNGIDSVNGTPSRRYTHARTAADIIEEELGFENFAPPYLDPNTAWDVILKDVNYVSTGLRIFNSSGSIFALKMQILLAVRCRGGGCAALPLVFV</sequence>
<dbReference type="AlphaFoldDB" id="A0A6J1B604"/>
<keyword evidence="6" id="KW-0442">Lipid degradation</keyword>
<reference evidence="9" key="1">
    <citation type="submission" date="2025-08" db="UniProtKB">
        <authorList>
            <consortium name="RefSeq"/>
        </authorList>
    </citation>
    <scope>IDENTIFICATION</scope>
    <source>
        <tissue evidence="9">Leaf</tissue>
    </source>
</reference>
<proteinExistence type="inferred from homology"/>
<evidence type="ECO:0000313" key="9">
    <source>
        <dbReference type="RefSeq" id="XP_021294616.1"/>
    </source>
</evidence>
<keyword evidence="3" id="KW-0964">Secreted</keyword>
<protein>
    <submittedName>
        <fullName evidence="9">GDSL esterase/lipase At4g16230-like</fullName>
    </submittedName>
</protein>
<evidence type="ECO:0000256" key="2">
    <source>
        <dbReference type="ARBA" id="ARBA00008668"/>
    </source>
</evidence>
<evidence type="ECO:0000256" key="7">
    <source>
        <dbReference type="ARBA" id="ARBA00023098"/>
    </source>
</evidence>
<dbReference type="InterPro" id="IPR036514">
    <property type="entry name" value="SGNH_hydro_sf"/>
</dbReference>
<organism evidence="8 9">
    <name type="scientific">Herrania umbratica</name>
    <dbReference type="NCBI Taxonomy" id="108875"/>
    <lineage>
        <taxon>Eukaryota</taxon>
        <taxon>Viridiplantae</taxon>
        <taxon>Streptophyta</taxon>
        <taxon>Embryophyta</taxon>
        <taxon>Tracheophyta</taxon>
        <taxon>Spermatophyta</taxon>
        <taxon>Magnoliopsida</taxon>
        <taxon>eudicotyledons</taxon>
        <taxon>Gunneridae</taxon>
        <taxon>Pentapetalae</taxon>
        <taxon>rosids</taxon>
        <taxon>malvids</taxon>
        <taxon>Malvales</taxon>
        <taxon>Malvaceae</taxon>
        <taxon>Byttnerioideae</taxon>
        <taxon>Herrania</taxon>
    </lineage>
</organism>
<evidence type="ECO:0000256" key="1">
    <source>
        <dbReference type="ARBA" id="ARBA00004613"/>
    </source>
</evidence>
<keyword evidence="7" id="KW-0443">Lipid metabolism</keyword>
<evidence type="ECO:0000256" key="6">
    <source>
        <dbReference type="ARBA" id="ARBA00022963"/>
    </source>
</evidence>
<dbReference type="GO" id="GO:0016298">
    <property type="term" value="F:lipase activity"/>
    <property type="evidence" value="ECO:0007669"/>
    <property type="project" value="InterPro"/>
</dbReference>
<dbReference type="OrthoDB" id="1600564at2759"/>
<evidence type="ECO:0000313" key="8">
    <source>
        <dbReference type="Proteomes" id="UP000504621"/>
    </source>
</evidence>
<evidence type="ECO:0000256" key="5">
    <source>
        <dbReference type="ARBA" id="ARBA00022801"/>
    </source>
</evidence>
<dbReference type="GeneID" id="110424384"/>
<dbReference type="InterPro" id="IPR051238">
    <property type="entry name" value="GDSL_esterase/lipase"/>
</dbReference>
<keyword evidence="5" id="KW-0378">Hydrolase</keyword>
<evidence type="ECO:0000256" key="4">
    <source>
        <dbReference type="ARBA" id="ARBA00022729"/>
    </source>
</evidence>
<comment type="similarity">
    <text evidence="2">Belongs to the 'GDSL' lipolytic enzyme family.</text>
</comment>
<dbReference type="PANTHER" id="PTHR45650">
    <property type="entry name" value="GDSL-LIKE LIPASE/ACYLHYDROLASE-RELATED"/>
    <property type="match status" value="1"/>
</dbReference>
<keyword evidence="8" id="KW-1185">Reference proteome</keyword>
<dbReference type="GO" id="GO:0016042">
    <property type="term" value="P:lipid catabolic process"/>
    <property type="evidence" value="ECO:0007669"/>
    <property type="project" value="UniProtKB-KW"/>
</dbReference>
<dbReference type="Proteomes" id="UP000504621">
    <property type="component" value="Unplaced"/>
</dbReference>
<dbReference type="Gene3D" id="3.40.50.1110">
    <property type="entry name" value="SGNH hydrolase"/>
    <property type="match status" value="1"/>
</dbReference>
<dbReference type="PROSITE" id="PS01098">
    <property type="entry name" value="LIPASE_GDSL_SER"/>
    <property type="match status" value="1"/>
</dbReference>
<name>A0A6J1B604_9ROSI</name>
<dbReference type="PANTHER" id="PTHR45650:SF4">
    <property type="entry name" value="GDSL-LIKE LIPASE_ACYLHYDROLASE FAMILY PROTEIN, EXPRESSED"/>
    <property type="match status" value="1"/>
</dbReference>
<dbReference type="RefSeq" id="XP_021294616.1">
    <property type="nucleotide sequence ID" value="XM_021438941.1"/>
</dbReference>
<gene>
    <name evidence="9" type="primary">LOC110424384</name>
</gene>
<comment type="subcellular location">
    <subcellularLocation>
        <location evidence="1">Secreted</location>
    </subcellularLocation>
</comment>